<evidence type="ECO:0000259" key="10">
    <source>
        <dbReference type="Pfam" id="PF22820"/>
    </source>
</evidence>
<evidence type="ECO:0000259" key="9">
    <source>
        <dbReference type="Pfam" id="PF22819"/>
    </source>
</evidence>
<keyword evidence="12" id="KW-1185">Reference proteome</keyword>
<feature type="compositionally biased region" description="Basic and acidic residues" evidence="6">
    <location>
        <begin position="24"/>
        <end position="41"/>
    </location>
</feature>
<feature type="domain" description="TcaA 4th" evidence="10">
    <location>
        <begin position="253"/>
        <end position="317"/>
    </location>
</feature>
<dbReference type="Pfam" id="PF22820">
    <property type="entry name" value="TcaA_3rd_4th"/>
    <property type="match status" value="1"/>
</dbReference>
<evidence type="ECO:0000313" key="11">
    <source>
        <dbReference type="EMBL" id="CCG46500.1"/>
    </source>
</evidence>
<feature type="domain" description="TcaA protein NTF2-like" evidence="9">
    <location>
        <begin position="358"/>
        <end position="469"/>
    </location>
</feature>
<sequence>MNYCTHCGSHVEKGEHFCTSCGKNQHEEGASTKEKQSETQKVHRKPLTRKTKIIATVSVAAIILLIGTHIAISSALDPLKNVQAMDRALTDRNAKAFFNHVEVDKEALLDKDQYLEFIHQSDWESLRMQLTDEFHSEDSQPFDSTVKDYNGNDLFVVKRNTIVPGLYHSYEIEAIPNNVVASATMDKTTVNMGDHTAKVKEAGEVVELGKAYPGEYGIEGSSSNDFGEFSYQETVSVYPNDAKETEVLAQFPEETYRIETNHSDATLFINGKSTKKKLSEYQALGPFPEEEVVLHAEWKDEEGKTLQTESINLDSDMWGSLVFEFEEEEETEKEIPVYETETEYEEVESVDANMWTSVDAEEHVLGFRDSYESALNDRDYDQVAPYLEEGSKAEEDIAEYIGDLKDKGYNYEFTNNEIIEVEEKSDAVFIITTNEEFIFTNHKDEQIHYDRIKNYTVHVNGDGLKISDIDIDETERNDL</sequence>
<accession>I0JQT0</accession>
<dbReference type="RefSeq" id="WP_014644389.1">
    <property type="nucleotide sequence ID" value="NC_017668.1"/>
</dbReference>
<evidence type="ECO:0008006" key="13">
    <source>
        <dbReference type="Google" id="ProtNLM"/>
    </source>
</evidence>
<evidence type="ECO:0000256" key="7">
    <source>
        <dbReference type="SAM" id="Phobius"/>
    </source>
</evidence>
<evidence type="ECO:0000313" key="12">
    <source>
        <dbReference type="Proteomes" id="UP000007397"/>
    </source>
</evidence>
<keyword evidence="5 7" id="KW-0472">Membrane</keyword>
<dbReference type="InterPro" id="IPR054528">
    <property type="entry name" value="TcaA_5th"/>
</dbReference>
<dbReference type="HOGENOM" id="CLU_044438_1_0_9"/>
<evidence type="ECO:0000256" key="3">
    <source>
        <dbReference type="ARBA" id="ARBA00022692"/>
    </source>
</evidence>
<keyword evidence="2" id="KW-1003">Cell membrane</keyword>
<evidence type="ECO:0000256" key="1">
    <source>
        <dbReference type="ARBA" id="ARBA00004162"/>
    </source>
</evidence>
<reference evidence="11 12" key="1">
    <citation type="journal article" date="2013" name="Environ. Microbiol.">
        <title>Chloride and organic osmolytes: a hybrid strategy to cope with elevated salinities by the moderately halophilic, chloride-dependent bacterium Halobacillus halophilus.</title>
        <authorList>
            <person name="Saum S.H."/>
            <person name="Pfeiffer F."/>
            <person name="Palm P."/>
            <person name="Rampp M."/>
            <person name="Schuster S.C."/>
            <person name="Muller V."/>
            <person name="Oesterhelt D."/>
        </authorList>
    </citation>
    <scope>NUCLEOTIDE SEQUENCE [LARGE SCALE GENOMIC DNA]</scope>
    <source>
        <strain evidence="12">ATCC 35676 / DSM 2266 / JCM 20832 / KCTC 3685 / LMG 17431 / NBRC 102448 / NCIMB 2269</strain>
    </source>
</reference>
<dbReference type="Proteomes" id="UP000007397">
    <property type="component" value="Chromosome"/>
</dbReference>
<dbReference type="AlphaFoldDB" id="I0JQT0"/>
<comment type="subcellular location">
    <subcellularLocation>
        <location evidence="1">Cell membrane</location>
        <topology evidence="1">Single-pass membrane protein</topology>
    </subcellularLocation>
</comment>
<name>I0JQT0_HALH3</name>
<feature type="domain" description="TcaA second" evidence="8">
    <location>
        <begin position="78"/>
        <end position="173"/>
    </location>
</feature>
<dbReference type="PANTHER" id="PTHR40038:SF1">
    <property type="entry name" value="MEMBRANE-ASSOCIATED PROTEIN TCAA"/>
    <property type="match status" value="1"/>
</dbReference>
<keyword evidence="3 7" id="KW-0812">Transmembrane</keyword>
<dbReference type="Pfam" id="PF22819">
    <property type="entry name" value="TcaA_5th"/>
    <property type="match status" value="1"/>
</dbReference>
<evidence type="ECO:0000256" key="4">
    <source>
        <dbReference type="ARBA" id="ARBA00022989"/>
    </source>
</evidence>
<dbReference type="InterPro" id="IPR054529">
    <property type="entry name" value="TcaA_2nd"/>
</dbReference>
<gene>
    <name evidence="11" type="ordered locus">HBHAL_4158</name>
</gene>
<dbReference type="STRING" id="866895.HBHAL_4158"/>
<evidence type="ECO:0000259" key="8">
    <source>
        <dbReference type="Pfam" id="PF22813"/>
    </source>
</evidence>
<dbReference type="eggNOG" id="COG4640">
    <property type="taxonomic scope" value="Bacteria"/>
</dbReference>
<dbReference type="KEGG" id="hhd:HBHAL_4158"/>
<evidence type="ECO:0000256" key="2">
    <source>
        <dbReference type="ARBA" id="ARBA00022475"/>
    </source>
</evidence>
<dbReference type="PANTHER" id="PTHR40038">
    <property type="entry name" value="MEMBRANE-ASSOCIATED PROTEIN TCAA"/>
    <property type="match status" value="1"/>
</dbReference>
<organism evidence="11 12">
    <name type="scientific">Halobacillus halophilus (strain ATCC 35676 / DSM 2266 / JCM 20832 / KCTC 3685 / LMG 17431 / NBRC 102448 / NCIMB 2269)</name>
    <name type="common">Sporosarcina halophila</name>
    <dbReference type="NCBI Taxonomy" id="866895"/>
    <lineage>
        <taxon>Bacteria</taxon>
        <taxon>Bacillati</taxon>
        <taxon>Bacillota</taxon>
        <taxon>Bacilli</taxon>
        <taxon>Bacillales</taxon>
        <taxon>Bacillaceae</taxon>
        <taxon>Halobacillus</taxon>
    </lineage>
</organism>
<evidence type="ECO:0000256" key="5">
    <source>
        <dbReference type="ARBA" id="ARBA00023136"/>
    </source>
</evidence>
<feature type="transmembrane region" description="Helical" evidence="7">
    <location>
        <begin position="53"/>
        <end position="72"/>
    </location>
</feature>
<evidence type="ECO:0000256" key="6">
    <source>
        <dbReference type="SAM" id="MobiDB-lite"/>
    </source>
</evidence>
<dbReference type="InterPro" id="IPR054530">
    <property type="entry name" value="TcaA_4th"/>
</dbReference>
<protein>
    <recommendedName>
        <fullName evidence="13">Zinc-ribbon domain-containing protein</fullName>
    </recommendedName>
</protein>
<dbReference type="Pfam" id="PF22813">
    <property type="entry name" value="TcaA_2nd"/>
    <property type="match status" value="1"/>
</dbReference>
<proteinExistence type="predicted"/>
<feature type="region of interest" description="Disordered" evidence="6">
    <location>
        <begin position="24"/>
        <end position="44"/>
    </location>
</feature>
<dbReference type="EMBL" id="HE717023">
    <property type="protein sequence ID" value="CCG46500.1"/>
    <property type="molecule type" value="Genomic_DNA"/>
</dbReference>
<dbReference type="GO" id="GO:0005886">
    <property type="term" value="C:plasma membrane"/>
    <property type="evidence" value="ECO:0007669"/>
    <property type="project" value="UniProtKB-SubCell"/>
</dbReference>
<keyword evidence="4 7" id="KW-1133">Transmembrane helix</keyword>
<dbReference type="PATRIC" id="fig|866895.3.peg.3192"/>